<feature type="signal peptide" evidence="1">
    <location>
        <begin position="1"/>
        <end position="23"/>
    </location>
</feature>
<reference evidence="3" key="1">
    <citation type="journal article" date="2019" name="Int. J. Syst. Evol. Microbiol.">
        <title>The Global Catalogue of Microorganisms (GCM) 10K type strain sequencing project: providing services to taxonomists for standard genome sequencing and annotation.</title>
        <authorList>
            <consortium name="The Broad Institute Genomics Platform"/>
            <consortium name="The Broad Institute Genome Sequencing Center for Infectious Disease"/>
            <person name="Wu L."/>
            <person name="Ma J."/>
        </authorList>
    </citation>
    <scope>NUCLEOTIDE SEQUENCE [LARGE SCALE GENOMIC DNA]</scope>
    <source>
        <strain evidence="3">KCTC 42498</strain>
    </source>
</reference>
<comment type="caution">
    <text evidence="2">The sequence shown here is derived from an EMBL/GenBank/DDBJ whole genome shotgun (WGS) entry which is preliminary data.</text>
</comment>
<protein>
    <recommendedName>
        <fullName evidence="4">Outer membrane protein beta-barrel domain-containing protein</fullName>
    </recommendedName>
</protein>
<evidence type="ECO:0008006" key="4">
    <source>
        <dbReference type="Google" id="ProtNLM"/>
    </source>
</evidence>
<proteinExistence type="predicted"/>
<organism evidence="2 3">
    <name type="scientific">Pontibacter locisalis</name>
    <dbReference type="NCBI Taxonomy" id="1719035"/>
    <lineage>
        <taxon>Bacteria</taxon>
        <taxon>Pseudomonadati</taxon>
        <taxon>Bacteroidota</taxon>
        <taxon>Cytophagia</taxon>
        <taxon>Cytophagales</taxon>
        <taxon>Hymenobacteraceae</taxon>
        <taxon>Pontibacter</taxon>
    </lineage>
</organism>
<dbReference type="RefSeq" id="WP_377507488.1">
    <property type="nucleotide sequence ID" value="NZ_JBHULU010000015.1"/>
</dbReference>
<keyword evidence="3" id="KW-1185">Reference proteome</keyword>
<gene>
    <name evidence="2" type="ORF">ACFSRY_11980</name>
</gene>
<sequence>MKILLRISFAFALLLSVAVGAQAQSSGYTTGIGFRGGAASGLTIKHFIKSDAAIEGIISTSFKYRGTVITVLYEKHAQAFNAKGLQWYYGIGGHVGFYDGRYYYHRGHDHYDDDVFGVGIDGVLGLEYYIRDIPFTIGADIKPYINIPRGGGYWDSALHVRYVF</sequence>
<evidence type="ECO:0000256" key="1">
    <source>
        <dbReference type="SAM" id="SignalP"/>
    </source>
</evidence>
<evidence type="ECO:0000313" key="3">
    <source>
        <dbReference type="Proteomes" id="UP001597544"/>
    </source>
</evidence>
<accession>A0ABW5INJ3</accession>
<evidence type="ECO:0000313" key="2">
    <source>
        <dbReference type="EMBL" id="MFD2514587.1"/>
    </source>
</evidence>
<name>A0ABW5INJ3_9BACT</name>
<feature type="chain" id="PRO_5047030737" description="Outer membrane protein beta-barrel domain-containing protein" evidence="1">
    <location>
        <begin position="24"/>
        <end position="164"/>
    </location>
</feature>
<keyword evidence="1" id="KW-0732">Signal</keyword>
<dbReference type="EMBL" id="JBHULU010000015">
    <property type="protein sequence ID" value="MFD2514587.1"/>
    <property type="molecule type" value="Genomic_DNA"/>
</dbReference>
<dbReference type="Proteomes" id="UP001597544">
    <property type="component" value="Unassembled WGS sequence"/>
</dbReference>